<sequence>MNPSANDYSIFENGVHAGGNNAAISAGRGHPPMYA</sequence>
<organism evidence="1 2">
    <name type="scientific">Phytophthora nicotianae P1976</name>
    <dbReference type="NCBI Taxonomy" id="1317066"/>
    <lineage>
        <taxon>Eukaryota</taxon>
        <taxon>Sar</taxon>
        <taxon>Stramenopiles</taxon>
        <taxon>Oomycota</taxon>
        <taxon>Peronosporomycetes</taxon>
        <taxon>Peronosporales</taxon>
        <taxon>Peronosporaceae</taxon>
        <taxon>Phytophthora</taxon>
    </lineage>
</organism>
<comment type="caution">
    <text evidence="1">The sequence shown here is derived from an EMBL/GenBank/DDBJ whole genome shotgun (WGS) entry which is preliminary data.</text>
</comment>
<protein>
    <submittedName>
        <fullName evidence="1">Uncharacterized protein</fullName>
    </submittedName>
</protein>
<evidence type="ECO:0000313" key="2">
    <source>
        <dbReference type="Proteomes" id="UP000028582"/>
    </source>
</evidence>
<dbReference type="EMBL" id="ANJA01002205">
    <property type="protein sequence ID" value="ETO71421.1"/>
    <property type="molecule type" value="Genomic_DNA"/>
</dbReference>
<name>A0A080ZXR0_PHYNI</name>
<dbReference type="AlphaFoldDB" id="A0A080ZXR0"/>
<gene>
    <name evidence="1" type="ORF">F444_12250</name>
</gene>
<accession>A0A080ZXR0</accession>
<reference evidence="1 2" key="1">
    <citation type="submission" date="2013-11" db="EMBL/GenBank/DDBJ databases">
        <title>The Genome Sequence of Phytophthora parasitica P1976.</title>
        <authorList>
            <consortium name="The Broad Institute Genomics Platform"/>
            <person name="Russ C."/>
            <person name="Tyler B."/>
            <person name="Panabieres F."/>
            <person name="Shan W."/>
            <person name="Tripathy S."/>
            <person name="Grunwald N."/>
            <person name="Machado M."/>
            <person name="Johnson C.S."/>
            <person name="Walker B."/>
            <person name="Young S."/>
            <person name="Zeng Q."/>
            <person name="Gargeya S."/>
            <person name="Fitzgerald M."/>
            <person name="Haas B."/>
            <person name="Abouelleil A."/>
            <person name="Allen A.W."/>
            <person name="Alvarado L."/>
            <person name="Arachchi H.M."/>
            <person name="Berlin A.M."/>
            <person name="Chapman S.B."/>
            <person name="Gainer-Dewar J."/>
            <person name="Goldberg J."/>
            <person name="Griggs A."/>
            <person name="Gujja S."/>
            <person name="Hansen M."/>
            <person name="Howarth C."/>
            <person name="Imamovic A."/>
            <person name="Ireland A."/>
            <person name="Larimer J."/>
            <person name="McCowan C."/>
            <person name="Murphy C."/>
            <person name="Pearson M."/>
            <person name="Poon T.W."/>
            <person name="Priest M."/>
            <person name="Roberts A."/>
            <person name="Saif S."/>
            <person name="Shea T."/>
            <person name="Sisk P."/>
            <person name="Sykes S."/>
            <person name="Wortman J."/>
            <person name="Nusbaum C."/>
            <person name="Birren B."/>
        </authorList>
    </citation>
    <scope>NUCLEOTIDE SEQUENCE [LARGE SCALE GENOMIC DNA]</scope>
    <source>
        <strain evidence="1 2">P1976</strain>
    </source>
</reference>
<evidence type="ECO:0000313" key="1">
    <source>
        <dbReference type="EMBL" id="ETO71421.1"/>
    </source>
</evidence>
<dbReference type="Proteomes" id="UP000028582">
    <property type="component" value="Unassembled WGS sequence"/>
</dbReference>
<proteinExistence type="predicted"/>